<name>A0A419SG04_9BACL</name>
<dbReference type="PROSITE" id="PS51257">
    <property type="entry name" value="PROKAR_LIPOPROTEIN"/>
    <property type="match status" value="1"/>
</dbReference>
<gene>
    <name evidence="3" type="ORF">BEP19_10660</name>
</gene>
<feature type="chain" id="PRO_5019384722" description="DUF4352 domain-containing protein" evidence="2">
    <location>
        <begin position="28"/>
        <end position="217"/>
    </location>
</feature>
<keyword evidence="2" id="KW-0732">Signal</keyword>
<dbReference type="EMBL" id="MCHY01000009">
    <property type="protein sequence ID" value="RKD22709.1"/>
    <property type="molecule type" value="Genomic_DNA"/>
</dbReference>
<feature type="signal peptide" evidence="2">
    <location>
        <begin position="1"/>
        <end position="27"/>
    </location>
</feature>
<keyword evidence="4" id="KW-1185">Reference proteome</keyword>
<feature type="region of interest" description="Disordered" evidence="1">
    <location>
        <begin position="24"/>
        <end position="80"/>
    </location>
</feature>
<proteinExistence type="predicted"/>
<evidence type="ECO:0008006" key="5">
    <source>
        <dbReference type="Google" id="ProtNLM"/>
    </source>
</evidence>
<accession>A0A419SG04</accession>
<dbReference type="OrthoDB" id="2845906at2"/>
<dbReference type="RefSeq" id="WP_120190185.1">
    <property type="nucleotide sequence ID" value="NZ_MCHY01000009.1"/>
</dbReference>
<dbReference type="Proteomes" id="UP000284219">
    <property type="component" value="Unassembled WGS sequence"/>
</dbReference>
<evidence type="ECO:0000313" key="4">
    <source>
        <dbReference type="Proteomes" id="UP000284219"/>
    </source>
</evidence>
<protein>
    <recommendedName>
        <fullName evidence="5">DUF4352 domain-containing protein</fullName>
    </recommendedName>
</protein>
<comment type="caution">
    <text evidence="3">The sequence shown here is derived from an EMBL/GenBank/DDBJ whole genome shotgun (WGS) entry which is preliminary data.</text>
</comment>
<reference evidence="3 4" key="1">
    <citation type="submission" date="2016-08" db="EMBL/GenBank/DDBJ databases">
        <title>Novel Firmicute Genomes.</title>
        <authorList>
            <person name="Poppleton D.I."/>
            <person name="Gribaldo S."/>
        </authorList>
    </citation>
    <scope>NUCLEOTIDE SEQUENCE [LARGE SCALE GENOMIC DNA]</scope>
    <source>
        <strain evidence="3 4">RAOx-1</strain>
    </source>
</reference>
<organism evidence="3 4">
    <name type="scientific">Ammoniphilus oxalaticus</name>
    <dbReference type="NCBI Taxonomy" id="66863"/>
    <lineage>
        <taxon>Bacteria</taxon>
        <taxon>Bacillati</taxon>
        <taxon>Bacillota</taxon>
        <taxon>Bacilli</taxon>
        <taxon>Bacillales</taxon>
        <taxon>Paenibacillaceae</taxon>
        <taxon>Aneurinibacillus group</taxon>
        <taxon>Ammoniphilus</taxon>
    </lineage>
</organism>
<dbReference type="AlphaFoldDB" id="A0A419SG04"/>
<sequence length="217" mass="24431">MQTKLLRVLLIGLCLLLAACGKTPVNSSNENQEHEEAETDIDTVTNDEVETLTSESNREKEEDPDQMIPKENLLGSPKKINHPQKDIEITYTDAFFTMQLKPTGRNSKDAMNILATDKEIYFHVIAKIYNDTTDAFHFSRLEGDGKVILIYDNKHEFEFIAAAESSDGSTFGSSRAEPLTETIAHFYAKVPIAVYQSKGPLELKINVGDEEYNIELR</sequence>
<evidence type="ECO:0000256" key="2">
    <source>
        <dbReference type="SAM" id="SignalP"/>
    </source>
</evidence>
<evidence type="ECO:0000313" key="3">
    <source>
        <dbReference type="EMBL" id="RKD22709.1"/>
    </source>
</evidence>
<evidence type="ECO:0000256" key="1">
    <source>
        <dbReference type="SAM" id="MobiDB-lite"/>
    </source>
</evidence>
<feature type="compositionally biased region" description="Acidic residues" evidence="1">
    <location>
        <begin position="33"/>
        <end position="50"/>
    </location>
</feature>